<name>A0A1A0H4V2_9ASCO</name>
<dbReference type="GeneID" id="30028135"/>
<keyword evidence="2" id="KW-1185">Reference proteome</keyword>
<dbReference type="AlphaFoldDB" id="A0A1A0H4V2"/>
<organism evidence="1 2">
    <name type="scientific">Metschnikowia bicuspidata var. bicuspidata NRRL YB-4993</name>
    <dbReference type="NCBI Taxonomy" id="869754"/>
    <lineage>
        <taxon>Eukaryota</taxon>
        <taxon>Fungi</taxon>
        <taxon>Dikarya</taxon>
        <taxon>Ascomycota</taxon>
        <taxon>Saccharomycotina</taxon>
        <taxon>Pichiomycetes</taxon>
        <taxon>Metschnikowiaceae</taxon>
        <taxon>Metschnikowia</taxon>
    </lineage>
</organism>
<reference evidence="1 2" key="1">
    <citation type="submission" date="2016-05" db="EMBL/GenBank/DDBJ databases">
        <title>Comparative genomics of biotechnologically important yeasts.</title>
        <authorList>
            <consortium name="DOE Joint Genome Institute"/>
            <person name="Riley R."/>
            <person name="Haridas S."/>
            <person name="Wolfe K.H."/>
            <person name="Lopes M.R."/>
            <person name="Hittinger C.T."/>
            <person name="Goker M."/>
            <person name="Salamov A."/>
            <person name="Wisecaver J."/>
            <person name="Long T.M."/>
            <person name="Aerts A.L."/>
            <person name="Barry K."/>
            <person name="Choi C."/>
            <person name="Clum A."/>
            <person name="Coughlan A.Y."/>
            <person name="Deshpande S."/>
            <person name="Douglass A.P."/>
            <person name="Hanson S.J."/>
            <person name="Klenk H.-P."/>
            <person name="LaButti K."/>
            <person name="Lapidus A."/>
            <person name="Lindquist E."/>
            <person name="Lipzen A."/>
            <person name="Meier-kolthoff J.P."/>
            <person name="Ohm R.A."/>
            <person name="Otillar R.P."/>
            <person name="Pangilinan J."/>
            <person name="Peng Y."/>
            <person name="Rokas A."/>
            <person name="Rosa C.A."/>
            <person name="Scheuner C."/>
            <person name="Sibirny A.A."/>
            <person name="Slot J.C."/>
            <person name="Stielow J.B."/>
            <person name="Sun H."/>
            <person name="Kurtzman C.P."/>
            <person name="Blackwell M."/>
            <person name="Grigoriev I.V."/>
            <person name="Jeffries T.W."/>
        </authorList>
    </citation>
    <scope>NUCLEOTIDE SEQUENCE [LARGE SCALE GENOMIC DNA]</scope>
    <source>
        <strain evidence="1 2">NRRL YB-4993</strain>
    </source>
</reference>
<proteinExistence type="predicted"/>
<dbReference type="RefSeq" id="XP_018709472.1">
    <property type="nucleotide sequence ID" value="XM_018855159.1"/>
</dbReference>
<gene>
    <name evidence="1" type="ORF">METBIDRAFT_223386</name>
</gene>
<dbReference type="Proteomes" id="UP000092555">
    <property type="component" value="Unassembled WGS sequence"/>
</dbReference>
<sequence length="182" mass="21101">MANVTFRPASISPPAKNSRLSIGRDYEGKWLHLFIGIPGFPIEKACFCRRWSSWDTANRSTGACWSWCALAVFHFRYFEDTVIWRSGWWPQFGHLSTAARGQLWTLTREISISKYLCLRSKQAVFWNTTLGMNRAFAPHPSKNRSSKFLCSLFCSKSATVCFWWAVAFTLQARAYRQLHDRD</sequence>
<evidence type="ECO:0000313" key="1">
    <source>
        <dbReference type="EMBL" id="OBA18937.1"/>
    </source>
</evidence>
<comment type="caution">
    <text evidence="1">The sequence shown here is derived from an EMBL/GenBank/DDBJ whole genome shotgun (WGS) entry which is preliminary data.</text>
</comment>
<evidence type="ECO:0000313" key="2">
    <source>
        <dbReference type="Proteomes" id="UP000092555"/>
    </source>
</evidence>
<accession>A0A1A0H4V2</accession>
<protein>
    <submittedName>
        <fullName evidence="1">Uncharacterized protein</fullName>
    </submittedName>
</protein>
<dbReference type="EMBL" id="LXTC01000008">
    <property type="protein sequence ID" value="OBA18937.1"/>
    <property type="molecule type" value="Genomic_DNA"/>
</dbReference>